<dbReference type="EMBL" id="AFRZ01000001">
    <property type="protein sequence ID" value="EHP30073.1"/>
    <property type="molecule type" value="Genomic_DNA"/>
</dbReference>
<dbReference type="AlphaFoldDB" id="B6BHS2"/>
<dbReference type="eggNOG" id="COG4773">
    <property type="taxonomic scope" value="Bacteria"/>
</dbReference>
<reference evidence="2 3" key="1">
    <citation type="journal article" date="2012" name="Proc. Natl. Acad. Sci. U.S.A.">
        <title>Genome and physiology of a model Epsilonproteobacterium responsible for sulfide detoxification in marine oxygen depletion zones.</title>
        <authorList>
            <person name="Grote J."/>
            <person name="Schott T."/>
            <person name="Bruckner C.G."/>
            <person name="Glockner F.O."/>
            <person name="Jost G."/>
            <person name="Teeling H."/>
            <person name="Labrenz M."/>
            <person name="Jurgens K."/>
        </authorList>
    </citation>
    <scope>NUCLEOTIDE SEQUENCE [LARGE SCALE GENOMIC DNA]</scope>
    <source>
        <strain evidence="2 3">GD1</strain>
    </source>
</reference>
<accession>H1FTV9</accession>
<dbReference type="RefSeq" id="WP_008336419.1">
    <property type="nucleotide sequence ID" value="NZ_AFRZ01000001.1"/>
</dbReference>
<sequence length="428" mass="45221">MKKTMVSLAAASLIVTSAMAADKGIDIVTTGQAVVYYETHQSNGTNDNIPATGDTKLFDQQSSNANVGVQLNLDADLKNNFTFGSQLTYLGTMGLEKNLVGAVKQGGGVTTTSDARDQIALTKIFVAKKIGNTTVKLGRQELPKSLSPFAFSEGWNVFKNTFDAALLVNTDIPDTTVVGAYVGGGNSSTNIQNLTDLEGGAVDGTAYMLTVANKSIPMTAITLTYYNLANVTAFTAGENGLAAYWADAKVAGKDLPMGLKIGLQGGMMSPEDSAWASTTALGAEVSLAPIDALTVALAYTSVDGDDNKAEMAIKNTGGIKTPLYTQMVYNQDAIKVDANTFMVKGVYNTGDYGKIIAQYAGTTAGKSNAMNTGRDTTGTDYGEFDLIYKIKASGVQYFAAYVNRSWSTANAATMDNDNIVRLWARLNF</sequence>
<dbReference type="PATRIC" id="fig|929558.5.peg.1540"/>
<organism evidence="2 3">
    <name type="scientific">Sulfurimonas gotlandica (strain DSM 19862 / JCM 16533 / GD1)</name>
    <dbReference type="NCBI Taxonomy" id="929558"/>
    <lineage>
        <taxon>Bacteria</taxon>
        <taxon>Pseudomonadati</taxon>
        <taxon>Campylobacterota</taxon>
        <taxon>Epsilonproteobacteria</taxon>
        <taxon>Campylobacterales</taxon>
        <taxon>Sulfurimonadaceae</taxon>
        <taxon>Sulfurimonas</taxon>
    </lineage>
</organism>
<comment type="caution">
    <text evidence="2">The sequence shown here is derived from an EMBL/GenBank/DDBJ whole genome shotgun (WGS) entry which is preliminary data.</text>
</comment>
<proteinExistence type="predicted"/>
<name>B6BHS2_SULGG</name>
<gene>
    <name evidence="2" type="ORF">SMGD1_1549</name>
</gene>
<evidence type="ECO:0000256" key="1">
    <source>
        <dbReference type="SAM" id="SignalP"/>
    </source>
</evidence>
<dbReference type="OrthoDB" id="9125at2"/>
<evidence type="ECO:0000313" key="2">
    <source>
        <dbReference type="EMBL" id="EHP30073.1"/>
    </source>
</evidence>
<evidence type="ECO:0008006" key="4">
    <source>
        <dbReference type="Google" id="ProtNLM"/>
    </source>
</evidence>
<dbReference type="Proteomes" id="UP000006431">
    <property type="component" value="Unassembled WGS sequence"/>
</dbReference>
<keyword evidence="3" id="KW-1185">Reference proteome</keyword>
<accession>B6BHS2</accession>
<keyword evidence="1" id="KW-0732">Signal</keyword>
<feature type="signal peptide" evidence="1">
    <location>
        <begin position="1"/>
        <end position="20"/>
    </location>
</feature>
<dbReference type="HOGENOM" id="CLU_048888_0_0_7"/>
<dbReference type="InterPro" id="IPR023614">
    <property type="entry name" value="Porin_dom_sf"/>
</dbReference>
<evidence type="ECO:0000313" key="3">
    <source>
        <dbReference type="Proteomes" id="UP000006431"/>
    </source>
</evidence>
<dbReference type="Gene3D" id="2.40.160.10">
    <property type="entry name" value="Porin"/>
    <property type="match status" value="1"/>
</dbReference>
<feature type="chain" id="PRO_5002843070" description="Outer membrane porin" evidence="1">
    <location>
        <begin position="21"/>
        <end position="428"/>
    </location>
</feature>
<protein>
    <recommendedName>
        <fullName evidence="4">Outer membrane porin</fullName>
    </recommendedName>
</protein>
<dbReference type="STRING" id="929558.SMGD1_1549"/>